<evidence type="ECO:0000313" key="2">
    <source>
        <dbReference type="EMBL" id="CAG8357567.1"/>
    </source>
</evidence>
<dbReference type="InterPro" id="IPR011009">
    <property type="entry name" value="Kinase-like_dom_sf"/>
</dbReference>
<dbReference type="OrthoDB" id="8300194at2759"/>
<dbReference type="Pfam" id="PF01636">
    <property type="entry name" value="APH"/>
    <property type="match status" value="1"/>
</dbReference>
<sequence length="294" mass="33625">MAEIPCSACTWTPERQSHCSYNSHVSLFYSAGNRGAWSLGSKFILKERSSEAPNFEVANLQFLSSKTTIPIPQTVQEWTENDGAYFQIMTRLKGRPLSEAWPTMSQTDKERVASQTAEYLKQLRELHSDRMECLGGHPLYHAFLFPPAHGVGHGPLSSDDELWAEMSKSLKHVPGEVQVKLRERLPTAAPYTFTHGDLTDVNIMVEDGHLVGIIDWEAAGYFPVWWEFAALSIGLGQVDFEWKQTLRRYMPSEDWEFWLIFNSLQWDYPKLDERGRKFFEDSGLELPEIEVSAS</sequence>
<proteinExistence type="predicted"/>
<comment type="caution">
    <text evidence="2">The sequence shown here is derived from an EMBL/GenBank/DDBJ whole genome shotgun (WGS) entry which is preliminary data.</text>
</comment>
<dbReference type="AlphaFoldDB" id="A0A9W4ISW4"/>
<gene>
    <name evidence="2" type="ORF">PSALAMII_LOCUS3584</name>
</gene>
<dbReference type="EMBL" id="CAJVPA010000122">
    <property type="protein sequence ID" value="CAG8357567.1"/>
    <property type="molecule type" value="Genomic_DNA"/>
</dbReference>
<evidence type="ECO:0000259" key="1">
    <source>
        <dbReference type="Pfam" id="PF01636"/>
    </source>
</evidence>
<dbReference type="PANTHER" id="PTHR21310:SF48">
    <property type="entry name" value="AMINOGLYCOSIDE PHOSPHOTRANSFERASE DOMAIN-CONTAINING PROTEIN"/>
    <property type="match status" value="1"/>
</dbReference>
<evidence type="ECO:0000313" key="3">
    <source>
        <dbReference type="Proteomes" id="UP001152646"/>
    </source>
</evidence>
<dbReference type="CDD" id="cd05120">
    <property type="entry name" value="APH_ChoK_like"/>
    <property type="match status" value="1"/>
</dbReference>
<dbReference type="SUPFAM" id="SSF56112">
    <property type="entry name" value="Protein kinase-like (PK-like)"/>
    <property type="match status" value="1"/>
</dbReference>
<dbReference type="Proteomes" id="UP001152646">
    <property type="component" value="Unassembled WGS sequence"/>
</dbReference>
<organism evidence="2 3">
    <name type="scientific">Penicillium salamii</name>
    <dbReference type="NCBI Taxonomy" id="1612424"/>
    <lineage>
        <taxon>Eukaryota</taxon>
        <taxon>Fungi</taxon>
        <taxon>Dikarya</taxon>
        <taxon>Ascomycota</taxon>
        <taxon>Pezizomycotina</taxon>
        <taxon>Eurotiomycetes</taxon>
        <taxon>Eurotiomycetidae</taxon>
        <taxon>Eurotiales</taxon>
        <taxon>Aspergillaceae</taxon>
        <taxon>Penicillium</taxon>
    </lineage>
</organism>
<name>A0A9W4ISW4_9EURO</name>
<dbReference type="InterPro" id="IPR002575">
    <property type="entry name" value="Aminoglycoside_PTrfase"/>
</dbReference>
<accession>A0A9W4ISW4</accession>
<reference evidence="2" key="1">
    <citation type="submission" date="2021-07" db="EMBL/GenBank/DDBJ databases">
        <authorList>
            <person name="Branca A.L. A."/>
        </authorList>
    </citation>
    <scope>NUCLEOTIDE SEQUENCE</scope>
</reference>
<dbReference type="PANTHER" id="PTHR21310">
    <property type="entry name" value="AMINOGLYCOSIDE PHOSPHOTRANSFERASE-RELATED-RELATED"/>
    <property type="match status" value="1"/>
</dbReference>
<feature type="domain" description="Aminoglycoside phosphotransferase" evidence="1">
    <location>
        <begin position="48"/>
        <end position="232"/>
    </location>
</feature>
<protein>
    <recommendedName>
        <fullName evidence="1">Aminoglycoside phosphotransferase domain-containing protein</fullName>
    </recommendedName>
</protein>
<dbReference type="InterPro" id="IPR051678">
    <property type="entry name" value="AGP_Transferase"/>
</dbReference>
<dbReference type="Gene3D" id="3.90.1200.10">
    <property type="match status" value="1"/>
</dbReference>